<protein>
    <recommendedName>
        <fullName evidence="5">DUF262 domain-containing protein</fullName>
    </recommendedName>
</protein>
<sequence>MKLLNLDEVIDKGVFEIPNYQRGYAWQERQLKDFWNDLEYISKLENKFHYMHNLTLRLMREAEDELDLPDFEVVDGQQRLTTSLMLLGLLARVTKNEDKHSLKSLKPTLYYSYNYYDVDDAFEAIVKEEKDLEKFKTSFYAKNFINAYEFFEEKISNTPMDTLNRMFDALTKRMLFSVVELNDSRIDKFSSFETINNRGKELSTLELLKNRLHFIAHKICDGDKLEELQDFINSTYTSLYDSLKNFQDSHLESFLKHFVAYYYGEKGNFKARLLDMEFNAHKRYTHNTNLDDEYEKIEDLLLFIKYSSWVWDFLHTLDEENIIISYTDDNGDEKELKIEITPKMLVLLDKMRRLNALSDNAFMPLLLSIFTTQILLKFIDKQPYTTKELEDLLGNLERFGFLVYGVASRDTAKDKLINLAFKNIQAYRWLEVDKVSIEELPTLIEGFFKGQHSGLELLEERINLKTKPKKWYEWGKALNYLLYEYELHHNPTTSLDFSESAESIEHILPQTPDKGYSTKEKNLAKKPNVVHALGNLLLLPKNANSSLSNKPFDEKIKEYQKGSYSEKEVAKNTSWGVTEIKERSEKLLDFLIQHWNIAELVSENEIKEFKNSLLKEIK</sequence>
<dbReference type="AlphaFoldDB" id="I0EKR5"/>
<organism evidence="3 4">
    <name type="scientific">Helicobacter cetorum (strain ATCC BAA-429 / MIT 00-7128)</name>
    <dbReference type="NCBI Taxonomy" id="182217"/>
    <lineage>
        <taxon>Bacteria</taxon>
        <taxon>Pseudomonadati</taxon>
        <taxon>Campylobacterota</taxon>
        <taxon>Epsilonproteobacteria</taxon>
        <taxon>Campylobacterales</taxon>
        <taxon>Helicobacteraceae</taxon>
        <taxon>Helicobacter</taxon>
    </lineage>
</organism>
<reference evidence="4" key="1">
    <citation type="submission" date="2012-04" db="EMBL/GenBank/DDBJ databases">
        <title>Complete genome sequence of Helicobacter cetorum strain MIT 00-7128.</title>
        <authorList>
            <person name="Kersulyte D."/>
            <person name="Berg D.E."/>
        </authorList>
    </citation>
    <scope>NUCLEOTIDE SEQUENCE [LARGE SCALE GENOMIC DNA]</scope>
    <source>
        <strain evidence="4">MIT 00-7128</strain>
    </source>
</reference>
<dbReference type="RefSeq" id="WP_014660407.1">
    <property type="nucleotide sequence ID" value="NC_017737.1"/>
</dbReference>
<dbReference type="Pfam" id="PF07510">
    <property type="entry name" value="GmrSD_C"/>
    <property type="match status" value="1"/>
</dbReference>
<dbReference type="KEGG" id="hce:HCW_01215"/>
<evidence type="ECO:0000259" key="1">
    <source>
        <dbReference type="Pfam" id="PF03235"/>
    </source>
</evidence>
<dbReference type="Proteomes" id="UP000005010">
    <property type="component" value="Chromosome"/>
</dbReference>
<accession>I0EKR5</accession>
<dbReference type="InterPro" id="IPR011089">
    <property type="entry name" value="GmrSD_C"/>
</dbReference>
<dbReference type="Pfam" id="PF03235">
    <property type="entry name" value="GmrSD_N"/>
    <property type="match status" value="1"/>
</dbReference>
<dbReference type="InterPro" id="IPR004919">
    <property type="entry name" value="GmrSD_N"/>
</dbReference>
<proteinExistence type="predicted"/>
<evidence type="ECO:0008006" key="5">
    <source>
        <dbReference type="Google" id="ProtNLM"/>
    </source>
</evidence>
<dbReference type="PANTHER" id="PTHR35149:SF1">
    <property type="entry name" value="DUF5655 DOMAIN-CONTAINING PROTEIN"/>
    <property type="match status" value="1"/>
</dbReference>
<evidence type="ECO:0000313" key="4">
    <source>
        <dbReference type="Proteomes" id="UP000005010"/>
    </source>
</evidence>
<dbReference type="eggNOG" id="COG1479">
    <property type="taxonomic scope" value="Bacteria"/>
</dbReference>
<gene>
    <name evidence="3" type="ordered locus">HCW_01215</name>
</gene>
<evidence type="ECO:0000259" key="2">
    <source>
        <dbReference type="Pfam" id="PF07510"/>
    </source>
</evidence>
<dbReference type="EMBL" id="CP003479">
    <property type="protein sequence ID" value="AFI03534.1"/>
    <property type="molecule type" value="Genomic_DNA"/>
</dbReference>
<dbReference type="HOGENOM" id="CLU_011736_1_3_7"/>
<dbReference type="PANTHER" id="PTHR35149">
    <property type="entry name" value="SLL5132 PROTEIN"/>
    <property type="match status" value="1"/>
</dbReference>
<feature type="domain" description="GmrSD restriction endonucleases C-terminal" evidence="2">
    <location>
        <begin position="468"/>
        <end position="589"/>
    </location>
</feature>
<keyword evidence="4" id="KW-1185">Reference proteome</keyword>
<dbReference type="PATRIC" id="fig|182217.3.peg.251"/>
<dbReference type="STRING" id="182217.HCW_01215"/>
<feature type="domain" description="GmrSD restriction endonucleases N-terminal" evidence="1">
    <location>
        <begin position="11"/>
        <end position="212"/>
    </location>
</feature>
<evidence type="ECO:0000313" key="3">
    <source>
        <dbReference type="EMBL" id="AFI03534.1"/>
    </source>
</evidence>
<name>I0EKR5_HELC0</name>